<evidence type="ECO:0000313" key="3">
    <source>
        <dbReference type="EMBL" id="KKP44464.1"/>
    </source>
</evidence>
<organism evidence="3 4">
    <name type="scientific">Candidatus Woesebacteria bacterium GW2011_GWB1_33_22</name>
    <dbReference type="NCBI Taxonomy" id="1618566"/>
    <lineage>
        <taxon>Bacteria</taxon>
        <taxon>Candidatus Woeseibacteriota</taxon>
    </lineage>
</organism>
<dbReference type="Pfam" id="PF03808">
    <property type="entry name" value="Glyco_tran_WecG"/>
    <property type="match status" value="1"/>
</dbReference>
<dbReference type="Proteomes" id="UP000034778">
    <property type="component" value="Unassembled WGS sequence"/>
</dbReference>
<dbReference type="AlphaFoldDB" id="A0A0F9ZK12"/>
<dbReference type="PANTHER" id="PTHR34136">
    <property type="match status" value="1"/>
</dbReference>
<dbReference type="NCBIfam" id="TIGR00696">
    <property type="entry name" value="wecG_tagA_cpsF"/>
    <property type="match status" value="1"/>
</dbReference>
<proteinExistence type="predicted"/>
<dbReference type="GO" id="GO:0016758">
    <property type="term" value="F:hexosyltransferase activity"/>
    <property type="evidence" value="ECO:0007669"/>
    <property type="project" value="TreeGrafter"/>
</dbReference>
<evidence type="ECO:0000313" key="4">
    <source>
        <dbReference type="Proteomes" id="UP000034778"/>
    </source>
</evidence>
<evidence type="ECO:0000256" key="2">
    <source>
        <dbReference type="ARBA" id="ARBA00022679"/>
    </source>
</evidence>
<name>A0A0F9ZK12_9BACT</name>
<gene>
    <name evidence="3" type="ORF">UR35_C0008G0009</name>
</gene>
<accession>A0A0F9ZK12</accession>
<dbReference type="PATRIC" id="fig|1618566.3.peg.691"/>
<evidence type="ECO:0000256" key="1">
    <source>
        <dbReference type="ARBA" id="ARBA00022676"/>
    </source>
</evidence>
<dbReference type="InterPro" id="IPR004629">
    <property type="entry name" value="WecG_TagA_CpsF"/>
</dbReference>
<dbReference type="CDD" id="cd06533">
    <property type="entry name" value="Glyco_transf_WecG_TagA"/>
    <property type="match status" value="1"/>
</dbReference>
<dbReference type="EMBL" id="LBOW01000008">
    <property type="protein sequence ID" value="KKP44464.1"/>
    <property type="molecule type" value="Genomic_DNA"/>
</dbReference>
<comment type="caution">
    <text evidence="3">The sequence shown here is derived from an EMBL/GenBank/DDBJ whole genome shotgun (WGS) entry which is preliminary data.</text>
</comment>
<protein>
    <submittedName>
        <fullName evidence="3">N-acetylglucosaminyldiphosphoundecaprenol N-acetyl-beta-D-mannosaminyltransferase</fullName>
    </submittedName>
</protein>
<reference evidence="3 4" key="1">
    <citation type="journal article" date="2015" name="Nature">
        <title>rRNA introns, odd ribosomes, and small enigmatic genomes across a large radiation of phyla.</title>
        <authorList>
            <person name="Brown C.T."/>
            <person name="Hug L.A."/>
            <person name="Thomas B.C."/>
            <person name="Sharon I."/>
            <person name="Castelle C.J."/>
            <person name="Singh A."/>
            <person name="Wilkins M.J."/>
            <person name="Williams K.H."/>
            <person name="Banfield J.F."/>
        </authorList>
    </citation>
    <scope>NUCLEOTIDE SEQUENCE [LARGE SCALE GENOMIC DNA]</scope>
</reference>
<sequence>MKTGPKHGNILGIRLDSTRKEKLLSEIRSKLESKEKFYIVTPNPEIVLVATNDWLLRKTILRSSFSVPDGIGLKFAYKFLHNEDVEVIKGRELFLDILKIANEMNLRVYFMGGENNEAELAMNKLKNIYPKIAFKTYHKFPKYTLMGQPASENDKNLHRKIIGNIKLFEPDLIFVGLGCPKQEKWIYRNIYRMKFQSSAMVVGGTFKFIAGLSKLPPKWLASLGLEWLWRVIHEPKRIIRIWNAVLVFSVRIVIAKLFEHRFKS</sequence>
<keyword evidence="2 3" id="KW-0808">Transferase</keyword>
<keyword evidence="1" id="KW-0328">Glycosyltransferase</keyword>
<dbReference type="PANTHER" id="PTHR34136:SF1">
    <property type="entry name" value="UDP-N-ACETYL-D-MANNOSAMINURONIC ACID TRANSFERASE"/>
    <property type="match status" value="1"/>
</dbReference>
<dbReference type="STRING" id="1618566.UR35_C0008G0009"/>